<comment type="catalytic activity">
    <reaction evidence="13">
        <text>L-threonyl-[protein] + ATP = O-phospho-L-threonyl-[protein] + ADP + H(+)</text>
        <dbReference type="Rhea" id="RHEA:46608"/>
        <dbReference type="Rhea" id="RHEA-COMP:11060"/>
        <dbReference type="Rhea" id="RHEA-COMP:11605"/>
        <dbReference type="ChEBI" id="CHEBI:15378"/>
        <dbReference type="ChEBI" id="CHEBI:30013"/>
        <dbReference type="ChEBI" id="CHEBI:30616"/>
        <dbReference type="ChEBI" id="CHEBI:61977"/>
        <dbReference type="ChEBI" id="CHEBI:456216"/>
        <dbReference type="EC" id="2.7.11.1"/>
    </reaction>
</comment>
<dbReference type="PROSITE" id="PS00108">
    <property type="entry name" value="PROTEIN_KINASE_ST"/>
    <property type="match status" value="1"/>
</dbReference>
<keyword evidence="8" id="KW-0418">Kinase</keyword>
<evidence type="ECO:0000256" key="2">
    <source>
        <dbReference type="ARBA" id="ARBA00012513"/>
    </source>
</evidence>
<dbReference type="Pfam" id="PF00069">
    <property type="entry name" value="Pkinase"/>
    <property type="match status" value="1"/>
</dbReference>
<keyword evidence="12" id="KW-0325">Glycoprotein</keyword>
<evidence type="ECO:0000256" key="11">
    <source>
        <dbReference type="ARBA" id="ARBA00023136"/>
    </source>
</evidence>
<accession>A0A803KNJ2</accession>
<dbReference type="GO" id="GO:0005524">
    <property type="term" value="F:ATP binding"/>
    <property type="evidence" value="ECO:0007669"/>
    <property type="project" value="UniProtKB-UniRule"/>
</dbReference>
<feature type="domain" description="Protein kinase" evidence="18">
    <location>
        <begin position="327"/>
        <end position="598"/>
    </location>
</feature>
<evidence type="ECO:0000256" key="10">
    <source>
        <dbReference type="ARBA" id="ARBA00022989"/>
    </source>
</evidence>
<feature type="signal peptide" evidence="17">
    <location>
        <begin position="1"/>
        <end position="27"/>
    </location>
</feature>
<dbReference type="AlphaFoldDB" id="A0A803KNJ2"/>
<comment type="subcellular location">
    <subcellularLocation>
        <location evidence="1">Membrane</location>
        <topology evidence="1">Single-pass type I membrane protein</topology>
    </subcellularLocation>
</comment>
<dbReference type="InterPro" id="IPR025287">
    <property type="entry name" value="WAK_GUB"/>
</dbReference>
<evidence type="ECO:0000256" key="15">
    <source>
        <dbReference type="PROSITE-ProRule" id="PRU10141"/>
    </source>
</evidence>
<evidence type="ECO:0000256" key="5">
    <source>
        <dbReference type="ARBA" id="ARBA00022692"/>
    </source>
</evidence>
<dbReference type="PROSITE" id="PS50011">
    <property type="entry name" value="PROTEIN_KINASE_DOM"/>
    <property type="match status" value="1"/>
</dbReference>
<dbReference type="Pfam" id="PF13947">
    <property type="entry name" value="GUB_WAK_bind"/>
    <property type="match status" value="1"/>
</dbReference>
<feature type="chain" id="PRO_5030916736" description="non-specific serine/threonine protein kinase" evidence="17">
    <location>
        <begin position="28"/>
        <end position="632"/>
    </location>
</feature>
<keyword evidence="5 16" id="KW-0812">Transmembrane</keyword>
<sequence>MISTFFSSIYFSFIITFVILGVSLSNGEDPNYKTCSARFSCGQIKHARYPFWGGNRPRICGISDFKLNCGNDDKNSPITYMNFVHNGYATMSVFFIDRSSQAMIVSLDNLLKKYVLFNASTVSLLPALILKPAGKNQKMIYLYYGCASCVSRYRPFYSFNCSNDKDATISSVYYFGGPSVPSVAGKSLLSSCSCNNRIYVPVVKKRLDELRSGNGSLESILKTLIRMEYTVNFTACSKCEDSGGRCGSRPPSDEFVCYCPDGPQSSECPQSAVSTSICSKCKESGGRCGSSGASVGGFLLLGIVMMVVLKAMDPKRYTYADIRKMTNSFKEKLGEGGYGSVYKGRLHDGRLVAVKKLKFSKSDGKDFTNEVLSMSRTNHVNIVTLLGFCFEGNNRALVFEFLPNGSLEKFMHGRDIDKPLRWKTKFDIAIGIAKGLDYLHRGCNMRILHFDIKPHNILLDEEFRPKISDFGLARLCLPKNSTISMSEARGTIGYIAPEVICRYYGSVSHKSDVYSYGMMLLDLVCGRQIGNSETLHSEMYFPEWIYNRLELVEDVSIHDQNNKELERKMIIVSLWCIQSFPANRPSMNQVVDMLEGSLESLQIPPKPNRSSSARFVFGSSPVITTLDDFCQP</sequence>
<evidence type="ECO:0000256" key="14">
    <source>
        <dbReference type="ARBA" id="ARBA00048679"/>
    </source>
</evidence>
<organism evidence="19 20">
    <name type="scientific">Chenopodium quinoa</name>
    <name type="common">Quinoa</name>
    <dbReference type="NCBI Taxonomy" id="63459"/>
    <lineage>
        <taxon>Eukaryota</taxon>
        <taxon>Viridiplantae</taxon>
        <taxon>Streptophyta</taxon>
        <taxon>Embryophyta</taxon>
        <taxon>Tracheophyta</taxon>
        <taxon>Spermatophyta</taxon>
        <taxon>Magnoliopsida</taxon>
        <taxon>eudicotyledons</taxon>
        <taxon>Gunneridae</taxon>
        <taxon>Pentapetalae</taxon>
        <taxon>Caryophyllales</taxon>
        <taxon>Chenopodiaceae</taxon>
        <taxon>Chenopodioideae</taxon>
        <taxon>Atripliceae</taxon>
        <taxon>Chenopodium</taxon>
    </lineage>
</organism>
<keyword evidence="11 16" id="KW-0472">Membrane</keyword>
<dbReference type="PROSITE" id="PS00107">
    <property type="entry name" value="PROTEIN_KINASE_ATP"/>
    <property type="match status" value="1"/>
</dbReference>
<dbReference type="InterPro" id="IPR045874">
    <property type="entry name" value="LRK10/LRL21-25-like"/>
</dbReference>
<evidence type="ECO:0000259" key="18">
    <source>
        <dbReference type="PROSITE" id="PS50011"/>
    </source>
</evidence>
<protein>
    <recommendedName>
        <fullName evidence="2">non-specific serine/threonine protein kinase</fullName>
        <ecNumber evidence="2">2.7.11.1</ecNumber>
    </recommendedName>
</protein>
<reference evidence="19" key="1">
    <citation type="journal article" date="2017" name="Nature">
        <title>The genome of Chenopodium quinoa.</title>
        <authorList>
            <person name="Jarvis D.E."/>
            <person name="Ho Y.S."/>
            <person name="Lightfoot D.J."/>
            <person name="Schmoeckel S.M."/>
            <person name="Li B."/>
            <person name="Borm T.J.A."/>
            <person name="Ohyanagi H."/>
            <person name="Mineta K."/>
            <person name="Michell C.T."/>
            <person name="Saber N."/>
            <person name="Kharbatia N.M."/>
            <person name="Rupper R.R."/>
            <person name="Sharp A.R."/>
            <person name="Dally N."/>
            <person name="Boughton B.A."/>
            <person name="Woo Y.H."/>
            <person name="Gao G."/>
            <person name="Schijlen E.G.W.M."/>
            <person name="Guo X."/>
            <person name="Momin A.A."/>
            <person name="Negrao S."/>
            <person name="Al-Babili S."/>
            <person name="Gehring C."/>
            <person name="Roessner U."/>
            <person name="Jung C."/>
            <person name="Murphy K."/>
            <person name="Arold S.T."/>
            <person name="Gojobori T."/>
            <person name="van der Linden C.G."/>
            <person name="van Loo E.N."/>
            <person name="Jellen E.N."/>
            <person name="Maughan P.J."/>
            <person name="Tester M."/>
        </authorList>
    </citation>
    <scope>NUCLEOTIDE SEQUENCE [LARGE SCALE GENOMIC DNA]</scope>
    <source>
        <strain evidence="19">cv. PI 614886</strain>
    </source>
</reference>
<dbReference type="EC" id="2.7.11.1" evidence="2"/>
<dbReference type="Gramene" id="AUR62000598-RA">
    <property type="protein sequence ID" value="AUR62000598-RA:cds"/>
    <property type="gene ID" value="AUR62000598"/>
</dbReference>
<keyword evidence="6 17" id="KW-0732">Signal</keyword>
<keyword evidence="7 15" id="KW-0547">Nucleotide-binding</keyword>
<evidence type="ECO:0000256" key="7">
    <source>
        <dbReference type="ARBA" id="ARBA00022741"/>
    </source>
</evidence>
<keyword evidence="3" id="KW-0723">Serine/threonine-protein kinase</keyword>
<evidence type="ECO:0000313" key="19">
    <source>
        <dbReference type="EnsemblPlants" id="AUR62000598-RA:cds"/>
    </source>
</evidence>
<evidence type="ECO:0000256" key="9">
    <source>
        <dbReference type="ARBA" id="ARBA00022840"/>
    </source>
</evidence>
<dbReference type="InterPro" id="IPR032872">
    <property type="entry name" value="WAK_assoc_C"/>
</dbReference>
<dbReference type="Proteomes" id="UP000596660">
    <property type="component" value="Unplaced"/>
</dbReference>
<dbReference type="FunFam" id="3.30.200.20:FF:000178">
    <property type="entry name" value="serine/threonine-protein kinase PBS1-like"/>
    <property type="match status" value="1"/>
</dbReference>
<keyword evidence="10 16" id="KW-1133">Transmembrane helix</keyword>
<dbReference type="FunFam" id="1.10.510.10:FF:000590">
    <property type="entry name" value="PR5-like receptor kinase"/>
    <property type="match status" value="1"/>
</dbReference>
<evidence type="ECO:0000256" key="6">
    <source>
        <dbReference type="ARBA" id="ARBA00022729"/>
    </source>
</evidence>
<keyword evidence="9 15" id="KW-0067">ATP-binding</keyword>
<evidence type="ECO:0000256" key="3">
    <source>
        <dbReference type="ARBA" id="ARBA00022527"/>
    </source>
</evidence>
<dbReference type="OMA" id="PRICGIS"/>
<evidence type="ECO:0000313" key="20">
    <source>
        <dbReference type="Proteomes" id="UP000596660"/>
    </source>
</evidence>
<comment type="catalytic activity">
    <reaction evidence="14">
        <text>L-seryl-[protein] + ATP = O-phospho-L-seryl-[protein] + ADP + H(+)</text>
        <dbReference type="Rhea" id="RHEA:17989"/>
        <dbReference type="Rhea" id="RHEA-COMP:9863"/>
        <dbReference type="Rhea" id="RHEA-COMP:11604"/>
        <dbReference type="ChEBI" id="CHEBI:15378"/>
        <dbReference type="ChEBI" id="CHEBI:29999"/>
        <dbReference type="ChEBI" id="CHEBI:30616"/>
        <dbReference type="ChEBI" id="CHEBI:83421"/>
        <dbReference type="ChEBI" id="CHEBI:456216"/>
        <dbReference type="EC" id="2.7.11.1"/>
    </reaction>
</comment>
<dbReference type="GO" id="GO:0030247">
    <property type="term" value="F:polysaccharide binding"/>
    <property type="evidence" value="ECO:0007669"/>
    <property type="project" value="InterPro"/>
</dbReference>
<dbReference type="PANTHER" id="PTHR27009">
    <property type="entry name" value="RUST RESISTANCE KINASE LR10-RELATED"/>
    <property type="match status" value="1"/>
</dbReference>
<name>A0A803KNJ2_CHEQI</name>
<evidence type="ECO:0000256" key="13">
    <source>
        <dbReference type="ARBA" id="ARBA00047899"/>
    </source>
</evidence>
<keyword evidence="20" id="KW-1185">Reference proteome</keyword>
<dbReference type="SMART" id="SM00220">
    <property type="entry name" value="S_TKc"/>
    <property type="match status" value="1"/>
</dbReference>
<evidence type="ECO:0000256" key="16">
    <source>
        <dbReference type="SAM" id="Phobius"/>
    </source>
</evidence>
<proteinExistence type="predicted"/>
<dbReference type="Gene3D" id="3.30.200.20">
    <property type="entry name" value="Phosphorylase Kinase, domain 1"/>
    <property type="match status" value="1"/>
</dbReference>
<dbReference type="InterPro" id="IPR000719">
    <property type="entry name" value="Prot_kinase_dom"/>
</dbReference>
<dbReference type="Gene3D" id="1.10.510.10">
    <property type="entry name" value="Transferase(Phosphotransferase) domain 1"/>
    <property type="match status" value="1"/>
</dbReference>
<dbReference type="SUPFAM" id="SSF56112">
    <property type="entry name" value="Protein kinase-like (PK-like)"/>
    <property type="match status" value="1"/>
</dbReference>
<feature type="transmembrane region" description="Helical" evidence="16">
    <location>
        <begin position="289"/>
        <end position="309"/>
    </location>
</feature>
<dbReference type="EnsemblPlants" id="AUR62000598-RA">
    <property type="protein sequence ID" value="AUR62000598-RA:cds"/>
    <property type="gene ID" value="AUR62000598"/>
</dbReference>
<dbReference type="InterPro" id="IPR011009">
    <property type="entry name" value="Kinase-like_dom_sf"/>
</dbReference>
<dbReference type="GO" id="GO:0016020">
    <property type="term" value="C:membrane"/>
    <property type="evidence" value="ECO:0007669"/>
    <property type="project" value="UniProtKB-SubCell"/>
</dbReference>
<dbReference type="Pfam" id="PF14380">
    <property type="entry name" value="WAK_assoc"/>
    <property type="match status" value="1"/>
</dbReference>
<evidence type="ECO:0000256" key="4">
    <source>
        <dbReference type="ARBA" id="ARBA00022679"/>
    </source>
</evidence>
<keyword evidence="4" id="KW-0808">Transferase</keyword>
<dbReference type="CDD" id="cd14066">
    <property type="entry name" value="STKc_IRAK"/>
    <property type="match status" value="1"/>
</dbReference>
<feature type="binding site" evidence="15">
    <location>
        <position position="356"/>
    </location>
    <ligand>
        <name>ATP</name>
        <dbReference type="ChEBI" id="CHEBI:30616"/>
    </ligand>
</feature>
<dbReference type="InterPro" id="IPR017441">
    <property type="entry name" value="Protein_kinase_ATP_BS"/>
</dbReference>
<evidence type="ECO:0000256" key="17">
    <source>
        <dbReference type="SAM" id="SignalP"/>
    </source>
</evidence>
<evidence type="ECO:0000256" key="12">
    <source>
        <dbReference type="ARBA" id="ARBA00023180"/>
    </source>
</evidence>
<evidence type="ECO:0000256" key="8">
    <source>
        <dbReference type="ARBA" id="ARBA00022777"/>
    </source>
</evidence>
<dbReference type="GO" id="GO:0004674">
    <property type="term" value="F:protein serine/threonine kinase activity"/>
    <property type="evidence" value="ECO:0007669"/>
    <property type="project" value="UniProtKB-KW"/>
</dbReference>
<reference evidence="19" key="2">
    <citation type="submission" date="2021-03" db="UniProtKB">
        <authorList>
            <consortium name="EnsemblPlants"/>
        </authorList>
    </citation>
    <scope>IDENTIFICATION</scope>
</reference>
<evidence type="ECO:0000256" key="1">
    <source>
        <dbReference type="ARBA" id="ARBA00004479"/>
    </source>
</evidence>
<dbReference type="InterPro" id="IPR008271">
    <property type="entry name" value="Ser/Thr_kinase_AS"/>
</dbReference>